<dbReference type="InterPro" id="IPR008915">
    <property type="entry name" value="Peptidase_M50"/>
</dbReference>
<dbReference type="InterPro" id="IPR041489">
    <property type="entry name" value="PDZ_6"/>
</dbReference>
<evidence type="ECO:0000256" key="7">
    <source>
        <dbReference type="ARBA" id="ARBA00022833"/>
    </source>
</evidence>
<evidence type="ECO:0000256" key="1">
    <source>
        <dbReference type="ARBA" id="ARBA00001947"/>
    </source>
</evidence>
<keyword evidence="4 13" id="KW-0645">Protease</keyword>
<dbReference type="PANTHER" id="PTHR42837">
    <property type="entry name" value="REGULATOR OF SIGMA-E PROTEASE RSEP"/>
    <property type="match status" value="1"/>
</dbReference>
<evidence type="ECO:0000256" key="10">
    <source>
        <dbReference type="ARBA" id="ARBA00023136"/>
    </source>
</evidence>
<dbReference type="Proteomes" id="UP000092596">
    <property type="component" value="Chromosome"/>
</dbReference>
<comment type="subcellular location">
    <subcellularLocation>
        <location evidence="2">Membrane</location>
        <topology evidence="2">Multi-pass membrane protein</topology>
    </subcellularLocation>
</comment>
<feature type="transmembrane region" description="Helical" evidence="11">
    <location>
        <begin position="356"/>
        <end position="376"/>
    </location>
</feature>
<feature type="domain" description="PDZ" evidence="12">
    <location>
        <begin position="152"/>
        <end position="234"/>
    </location>
</feature>
<keyword evidence="8 11" id="KW-1133">Transmembrane helix</keyword>
<dbReference type="InterPro" id="IPR036034">
    <property type="entry name" value="PDZ_sf"/>
</dbReference>
<accession>A0A1B0ZK06</accession>
<evidence type="ECO:0000256" key="11">
    <source>
        <dbReference type="SAM" id="Phobius"/>
    </source>
</evidence>
<dbReference type="GO" id="GO:0006508">
    <property type="term" value="P:proteolysis"/>
    <property type="evidence" value="ECO:0007669"/>
    <property type="project" value="UniProtKB-KW"/>
</dbReference>
<dbReference type="CDD" id="cd23081">
    <property type="entry name" value="cpPDZ_EcRseP-like"/>
    <property type="match status" value="1"/>
</dbReference>
<reference evidence="13 14" key="1">
    <citation type="submission" date="2015-06" db="EMBL/GenBank/DDBJ databases">
        <title>Investigation of pathophysiology for high-risk pregnancy and development of treatment modality based on it.</title>
        <authorList>
            <person name="Kim B.-C."/>
            <person name="Lim S."/>
        </authorList>
    </citation>
    <scope>NUCLEOTIDE SEQUENCE [LARGE SCALE GENOMIC DNA]</scope>
    <source>
        <strain evidence="13 14">AD1-86</strain>
    </source>
</reference>
<evidence type="ECO:0000259" key="12">
    <source>
        <dbReference type="SMART" id="SM00228"/>
    </source>
</evidence>
<dbReference type="Pfam" id="PF02163">
    <property type="entry name" value="Peptidase_M50"/>
    <property type="match status" value="1"/>
</dbReference>
<feature type="transmembrane region" description="Helical" evidence="11">
    <location>
        <begin position="129"/>
        <end position="151"/>
    </location>
</feature>
<feature type="transmembrane region" description="Helical" evidence="11">
    <location>
        <begin position="415"/>
        <end position="436"/>
    </location>
</feature>
<sequence length="446" mass="47802">MMVLLYVLGICLMVAGLGLSIALHEIGHLVPAKRFGVRVTQYMIGFGPTLFSRVKGETEYGIKAIPLGGYIRMIGMFPPHKGEDPNVIREDSTGFFQQMSEEAKGWDSSQYSAEDRHRTFVSLSAPKKLVVMLGGPTMNLLISIVLTAIVLSGFGLPNVTSEVDAVSRCVVPATAPKDASCEGMPEAPAYAAGIRPGDVITSVDGTEVANFHAMSTLIREHPNESIEIGLVRDGREMVVKATPVANEVVARDAEGAPVKKADGTYATVEAGFLGVTGTQELTPRPLTEVPGAVWEQFAGTAKVVVTLPVRVWDIGKAVFSSEERDQNGPMGVVGVSRLAGEIVSHDSPSFSLKEKAWTFLSMLGSLNMALFVFNLVPLMPLDGGHVASALYEAARRRLAKLRGKPDPGPVDASRMLPVTNVIALAFILMSVLLIYADIVKPVTLFR</sequence>
<comment type="similarity">
    <text evidence="3">Belongs to the peptidase M50B family.</text>
</comment>
<dbReference type="InterPro" id="IPR001478">
    <property type="entry name" value="PDZ"/>
</dbReference>
<evidence type="ECO:0000256" key="6">
    <source>
        <dbReference type="ARBA" id="ARBA00022801"/>
    </source>
</evidence>
<dbReference type="PATRIC" id="fig|1630135.4.peg.1668"/>
<keyword evidence="9 13" id="KW-0482">Metalloprotease</keyword>
<dbReference type="GO" id="GO:0004222">
    <property type="term" value="F:metalloendopeptidase activity"/>
    <property type="evidence" value="ECO:0007669"/>
    <property type="project" value="InterPro"/>
</dbReference>
<protein>
    <submittedName>
        <fullName evidence="13">RIP metalloprotease RseP</fullName>
    </submittedName>
</protein>
<evidence type="ECO:0000256" key="2">
    <source>
        <dbReference type="ARBA" id="ARBA00004141"/>
    </source>
</evidence>
<evidence type="ECO:0000256" key="5">
    <source>
        <dbReference type="ARBA" id="ARBA00022692"/>
    </source>
</evidence>
<evidence type="ECO:0000256" key="9">
    <source>
        <dbReference type="ARBA" id="ARBA00023049"/>
    </source>
</evidence>
<dbReference type="EMBL" id="CP012117">
    <property type="protein sequence ID" value="ANP28218.1"/>
    <property type="molecule type" value="Genomic_DNA"/>
</dbReference>
<dbReference type="SUPFAM" id="SSF50156">
    <property type="entry name" value="PDZ domain-like"/>
    <property type="match status" value="1"/>
</dbReference>
<dbReference type="AlphaFoldDB" id="A0A1B0ZK06"/>
<evidence type="ECO:0000256" key="8">
    <source>
        <dbReference type="ARBA" id="ARBA00022989"/>
    </source>
</evidence>
<organism evidence="13 14">
    <name type="scientific">Dermabacter vaginalis</name>
    <dbReference type="NCBI Taxonomy" id="1630135"/>
    <lineage>
        <taxon>Bacteria</taxon>
        <taxon>Bacillati</taxon>
        <taxon>Actinomycetota</taxon>
        <taxon>Actinomycetes</taxon>
        <taxon>Micrococcales</taxon>
        <taxon>Dermabacteraceae</taxon>
        <taxon>Dermabacter</taxon>
    </lineage>
</organism>
<dbReference type="SMART" id="SM00228">
    <property type="entry name" value="PDZ"/>
    <property type="match status" value="1"/>
</dbReference>
<keyword evidence="6" id="KW-0378">Hydrolase</keyword>
<dbReference type="Gene3D" id="2.30.42.10">
    <property type="match status" value="1"/>
</dbReference>
<keyword evidence="7" id="KW-0862">Zinc</keyword>
<proteinExistence type="inferred from homology"/>
<dbReference type="CDD" id="cd06163">
    <property type="entry name" value="S2P-M50_PDZ_RseP-like"/>
    <property type="match status" value="1"/>
</dbReference>
<keyword evidence="10 11" id="KW-0472">Membrane</keyword>
<evidence type="ECO:0000256" key="3">
    <source>
        <dbReference type="ARBA" id="ARBA00007931"/>
    </source>
</evidence>
<dbReference type="STRING" id="1630135.DAD186_16680"/>
<dbReference type="Pfam" id="PF17820">
    <property type="entry name" value="PDZ_6"/>
    <property type="match status" value="1"/>
</dbReference>
<dbReference type="PANTHER" id="PTHR42837:SF2">
    <property type="entry name" value="MEMBRANE METALLOPROTEASE ARASP2, CHLOROPLASTIC-RELATED"/>
    <property type="match status" value="1"/>
</dbReference>
<evidence type="ECO:0000313" key="14">
    <source>
        <dbReference type="Proteomes" id="UP000092596"/>
    </source>
</evidence>
<gene>
    <name evidence="13" type="ORF">DAD186_16680</name>
</gene>
<keyword evidence="5 11" id="KW-0812">Transmembrane</keyword>
<comment type="cofactor">
    <cofactor evidence="1">
        <name>Zn(2+)</name>
        <dbReference type="ChEBI" id="CHEBI:29105"/>
    </cofactor>
</comment>
<name>A0A1B0ZK06_9MICO</name>
<dbReference type="KEGG" id="dva:DAD186_16680"/>
<evidence type="ECO:0000256" key="4">
    <source>
        <dbReference type="ARBA" id="ARBA00022670"/>
    </source>
</evidence>
<dbReference type="GO" id="GO:0016020">
    <property type="term" value="C:membrane"/>
    <property type="evidence" value="ECO:0007669"/>
    <property type="project" value="UniProtKB-SubCell"/>
</dbReference>
<evidence type="ECO:0000313" key="13">
    <source>
        <dbReference type="EMBL" id="ANP28218.1"/>
    </source>
</evidence>
<dbReference type="InterPro" id="IPR004387">
    <property type="entry name" value="Pept_M50_Zn"/>
</dbReference>